<dbReference type="EMBL" id="CAJVPU010006486">
    <property type="protein sequence ID" value="CAG8561706.1"/>
    <property type="molecule type" value="Genomic_DNA"/>
</dbReference>
<comment type="caution">
    <text evidence="1">The sequence shown here is derived from an EMBL/GenBank/DDBJ whole genome shotgun (WGS) entry which is preliminary data.</text>
</comment>
<accession>A0ACA9M0F1</accession>
<name>A0ACA9M0F1_9GLOM</name>
<evidence type="ECO:0000313" key="1">
    <source>
        <dbReference type="EMBL" id="CAG8561706.1"/>
    </source>
</evidence>
<evidence type="ECO:0000313" key="2">
    <source>
        <dbReference type="Proteomes" id="UP000789702"/>
    </source>
</evidence>
<reference evidence="1" key="1">
    <citation type="submission" date="2021-06" db="EMBL/GenBank/DDBJ databases">
        <authorList>
            <person name="Kallberg Y."/>
            <person name="Tangrot J."/>
            <person name="Rosling A."/>
        </authorList>
    </citation>
    <scope>NUCLEOTIDE SEQUENCE</scope>
    <source>
        <strain evidence="1">IL203A</strain>
    </source>
</reference>
<feature type="non-terminal residue" evidence="1">
    <location>
        <position position="1"/>
    </location>
</feature>
<proteinExistence type="predicted"/>
<protein>
    <submittedName>
        <fullName evidence="1">1315_t:CDS:1</fullName>
    </submittedName>
</protein>
<dbReference type="Proteomes" id="UP000789702">
    <property type="component" value="Unassembled WGS sequence"/>
</dbReference>
<gene>
    <name evidence="1" type="ORF">DHETER_LOCUS5678</name>
</gene>
<organism evidence="1 2">
    <name type="scientific">Dentiscutata heterogama</name>
    <dbReference type="NCBI Taxonomy" id="1316150"/>
    <lineage>
        <taxon>Eukaryota</taxon>
        <taxon>Fungi</taxon>
        <taxon>Fungi incertae sedis</taxon>
        <taxon>Mucoromycota</taxon>
        <taxon>Glomeromycotina</taxon>
        <taxon>Glomeromycetes</taxon>
        <taxon>Diversisporales</taxon>
        <taxon>Gigasporaceae</taxon>
        <taxon>Dentiscutata</taxon>
    </lineage>
</organism>
<sequence>KMNDEVEISFNIMQASSNILINTNNREDKVTKTITGIYENAVFIKVYPNKKCEFIRNVKQNEDISKYTILCYGFKVSKSLSEKLQQSVEKYWDRGDNFLY</sequence>
<keyword evidence="2" id="KW-1185">Reference proteome</keyword>